<keyword evidence="1" id="KW-1133">Transmembrane helix</keyword>
<feature type="transmembrane region" description="Helical" evidence="1">
    <location>
        <begin position="253"/>
        <end position="271"/>
    </location>
</feature>
<organism evidence="2 3">
    <name type="scientific">Sediminitomix flava</name>
    <dbReference type="NCBI Taxonomy" id="379075"/>
    <lineage>
        <taxon>Bacteria</taxon>
        <taxon>Pseudomonadati</taxon>
        <taxon>Bacteroidota</taxon>
        <taxon>Cytophagia</taxon>
        <taxon>Cytophagales</taxon>
        <taxon>Flammeovirgaceae</taxon>
        <taxon>Sediminitomix</taxon>
    </lineage>
</organism>
<protein>
    <submittedName>
        <fullName evidence="2">ABC-2 type transport system permease protein</fullName>
    </submittedName>
</protein>
<feature type="transmembrane region" description="Helical" evidence="1">
    <location>
        <begin position="164"/>
        <end position="187"/>
    </location>
</feature>
<dbReference type="PANTHER" id="PTHR37305">
    <property type="entry name" value="INTEGRAL MEMBRANE PROTEIN-RELATED"/>
    <property type="match status" value="1"/>
</dbReference>
<feature type="transmembrane region" description="Helical" evidence="1">
    <location>
        <begin position="199"/>
        <end position="216"/>
    </location>
</feature>
<comment type="caution">
    <text evidence="2">The sequence shown here is derived from an EMBL/GenBank/DDBJ whole genome shotgun (WGS) entry which is preliminary data.</text>
</comment>
<evidence type="ECO:0000256" key="1">
    <source>
        <dbReference type="SAM" id="Phobius"/>
    </source>
</evidence>
<dbReference type="EMBL" id="QGDO01000003">
    <property type="protein sequence ID" value="PWJ41954.1"/>
    <property type="molecule type" value="Genomic_DNA"/>
</dbReference>
<proteinExistence type="predicted"/>
<sequence>MTEIVKIELYKLFKQARTYYALLALFILEVIIMLVAYIQGNSILELLLSTLKQNFYFEGNLLNGNLILYVVLQSLWFNLPLILMIVISGMLTDEYRDKTLHTSLMQAIPKKHFILSKYLVAAIFTAGVVCFLWLTAISLSYLFFGKGELIVYLNSLNFFPPSEAFKRISFSFSSGLLSMLFYAFISLSIATFFKDATKTWIVAALFLVLTNILLKVDVGNEWFSLLFFPKLMDTWQYFFYYEINWTAIFSNSLSLIVHSLLFAGLGIYYFSKSDVV</sequence>
<keyword evidence="1" id="KW-0812">Transmembrane</keyword>
<dbReference type="AlphaFoldDB" id="A0A315ZB59"/>
<keyword evidence="3" id="KW-1185">Reference proteome</keyword>
<feature type="transmembrane region" description="Helical" evidence="1">
    <location>
        <begin position="118"/>
        <end position="144"/>
    </location>
</feature>
<feature type="transmembrane region" description="Helical" evidence="1">
    <location>
        <begin position="66"/>
        <end position="91"/>
    </location>
</feature>
<dbReference type="OrthoDB" id="9814570at2"/>
<evidence type="ECO:0000313" key="2">
    <source>
        <dbReference type="EMBL" id="PWJ41954.1"/>
    </source>
</evidence>
<gene>
    <name evidence="2" type="ORF">BC781_103204</name>
</gene>
<reference evidence="2 3" key="1">
    <citation type="submission" date="2018-03" db="EMBL/GenBank/DDBJ databases">
        <title>Genomic Encyclopedia of Archaeal and Bacterial Type Strains, Phase II (KMG-II): from individual species to whole genera.</title>
        <authorList>
            <person name="Goeker M."/>
        </authorList>
    </citation>
    <scope>NUCLEOTIDE SEQUENCE [LARGE SCALE GENOMIC DNA]</scope>
    <source>
        <strain evidence="2 3">DSM 28229</strain>
    </source>
</reference>
<dbReference type="PANTHER" id="PTHR37305:SF1">
    <property type="entry name" value="MEMBRANE PROTEIN"/>
    <property type="match status" value="1"/>
</dbReference>
<feature type="transmembrane region" description="Helical" evidence="1">
    <location>
        <begin position="20"/>
        <end position="38"/>
    </location>
</feature>
<keyword evidence="1" id="KW-0472">Membrane</keyword>
<dbReference type="RefSeq" id="WP_109618456.1">
    <property type="nucleotide sequence ID" value="NZ_QGDO01000003.1"/>
</dbReference>
<dbReference type="Proteomes" id="UP000245535">
    <property type="component" value="Unassembled WGS sequence"/>
</dbReference>
<accession>A0A315ZB59</accession>
<name>A0A315ZB59_SEDFL</name>
<evidence type="ECO:0000313" key="3">
    <source>
        <dbReference type="Proteomes" id="UP000245535"/>
    </source>
</evidence>